<sequence length="75" mass="7827">MGAEQGSDTSERDTGSGASSGTGEAPAQPESDSGGVYYRNCKAARDAGAAPLYRGQPGYRPELDRDKDGIACEWK</sequence>
<organism evidence="3 4">
    <name type="scientific">Actinomyces johnsonii F0510</name>
    <dbReference type="NCBI Taxonomy" id="1227262"/>
    <lineage>
        <taxon>Bacteria</taxon>
        <taxon>Bacillati</taxon>
        <taxon>Actinomycetota</taxon>
        <taxon>Actinomycetes</taxon>
        <taxon>Actinomycetales</taxon>
        <taxon>Actinomycetaceae</taxon>
        <taxon>Actinomyces</taxon>
    </lineage>
</organism>
<reference evidence="3 4" key="1">
    <citation type="submission" date="2013-06" db="EMBL/GenBank/DDBJ databases">
        <authorList>
            <person name="Weinstock G."/>
            <person name="Sodergren E."/>
            <person name="Lobos E.A."/>
            <person name="Fulton L."/>
            <person name="Fulton R."/>
            <person name="Courtney L."/>
            <person name="Fronick C."/>
            <person name="O'Laughlin M."/>
            <person name="Godfrey J."/>
            <person name="Wilson R.M."/>
            <person name="Miner T."/>
            <person name="Farmer C."/>
            <person name="Delehaunty K."/>
            <person name="Cordes M."/>
            <person name="Minx P."/>
            <person name="Tomlinson C."/>
            <person name="Chen J."/>
            <person name="Wollam A."/>
            <person name="Pepin K.H."/>
            <person name="Bhonagiri V."/>
            <person name="Zhang X."/>
            <person name="Warren W."/>
            <person name="Mitreva M."/>
            <person name="Mardis E.R."/>
            <person name="Wilson R.K."/>
        </authorList>
    </citation>
    <scope>NUCLEOTIDE SEQUENCE [LARGE SCALE GENOMIC DNA]</scope>
    <source>
        <strain evidence="3 4">F0510</strain>
    </source>
</reference>
<name>U1Q0P1_9ACTO</name>
<evidence type="ECO:0000256" key="1">
    <source>
        <dbReference type="SAM" id="MobiDB-lite"/>
    </source>
</evidence>
<accession>U1Q0P1</accession>
<evidence type="ECO:0000259" key="2">
    <source>
        <dbReference type="SMART" id="SM00894"/>
    </source>
</evidence>
<feature type="region of interest" description="Disordered" evidence="1">
    <location>
        <begin position="1"/>
        <end position="36"/>
    </location>
</feature>
<dbReference type="InterPro" id="IPR008613">
    <property type="entry name" value="Excalibur_Ca-bd_domain"/>
</dbReference>
<dbReference type="EMBL" id="AWSD01000059">
    <property type="protein sequence ID" value="ERH21575.1"/>
    <property type="molecule type" value="Genomic_DNA"/>
</dbReference>
<dbReference type="AlphaFoldDB" id="U1Q0P1"/>
<evidence type="ECO:0000313" key="3">
    <source>
        <dbReference type="EMBL" id="ERH21575.1"/>
    </source>
</evidence>
<feature type="compositionally biased region" description="Basic and acidic residues" evidence="1">
    <location>
        <begin position="61"/>
        <end position="75"/>
    </location>
</feature>
<feature type="domain" description="Excalibur calcium-binding" evidence="2">
    <location>
        <begin position="37"/>
        <end position="73"/>
    </location>
</feature>
<dbReference type="SMART" id="SM00894">
    <property type="entry name" value="Excalibur"/>
    <property type="match status" value="1"/>
</dbReference>
<evidence type="ECO:0000313" key="4">
    <source>
        <dbReference type="Proteomes" id="UP000016498"/>
    </source>
</evidence>
<dbReference type="Proteomes" id="UP000016498">
    <property type="component" value="Unassembled WGS sequence"/>
</dbReference>
<protein>
    <submittedName>
        <fullName evidence="3">Excalibur domain protein</fullName>
    </submittedName>
</protein>
<dbReference type="HOGENOM" id="CLU_2802701_0_0_11"/>
<dbReference type="Pfam" id="PF05901">
    <property type="entry name" value="Excalibur"/>
    <property type="match status" value="1"/>
</dbReference>
<feature type="region of interest" description="Disordered" evidence="1">
    <location>
        <begin position="49"/>
        <end position="75"/>
    </location>
</feature>
<dbReference type="PATRIC" id="fig|1227262.3.peg.453"/>
<comment type="caution">
    <text evidence="3">The sequence shown here is derived from an EMBL/GenBank/DDBJ whole genome shotgun (WGS) entry which is preliminary data.</text>
</comment>
<proteinExistence type="predicted"/>
<gene>
    <name evidence="3" type="ORF">HMPREF1549_00573</name>
</gene>